<protein>
    <submittedName>
        <fullName evidence="1">Uncharacterized protein</fullName>
    </submittedName>
</protein>
<dbReference type="Proteomes" id="UP000886523">
    <property type="component" value="Unassembled WGS sequence"/>
</dbReference>
<reference evidence="1" key="1">
    <citation type="journal article" date="2020" name="Nat. Commun.">
        <title>Large-scale genome sequencing of mycorrhizal fungi provides insights into the early evolution of symbiotic traits.</title>
        <authorList>
            <person name="Miyauchi S."/>
            <person name="Kiss E."/>
            <person name="Kuo A."/>
            <person name="Drula E."/>
            <person name="Kohler A."/>
            <person name="Sanchez-Garcia M."/>
            <person name="Morin E."/>
            <person name="Andreopoulos B."/>
            <person name="Barry K.W."/>
            <person name="Bonito G."/>
            <person name="Buee M."/>
            <person name="Carver A."/>
            <person name="Chen C."/>
            <person name="Cichocki N."/>
            <person name="Clum A."/>
            <person name="Culley D."/>
            <person name="Crous P.W."/>
            <person name="Fauchery L."/>
            <person name="Girlanda M."/>
            <person name="Hayes R.D."/>
            <person name="Keri Z."/>
            <person name="LaButti K."/>
            <person name="Lipzen A."/>
            <person name="Lombard V."/>
            <person name="Magnuson J."/>
            <person name="Maillard F."/>
            <person name="Murat C."/>
            <person name="Nolan M."/>
            <person name="Ohm R.A."/>
            <person name="Pangilinan J."/>
            <person name="Pereira M.F."/>
            <person name="Perotto S."/>
            <person name="Peter M."/>
            <person name="Pfister S."/>
            <person name="Riley R."/>
            <person name="Sitrit Y."/>
            <person name="Stielow J.B."/>
            <person name="Szollosi G."/>
            <person name="Zifcakova L."/>
            <person name="Stursova M."/>
            <person name="Spatafora J.W."/>
            <person name="Tedersoo L."/>
            <person name="Vaario L.M."/>
            <person name="Yamada A."/>
            <person name="Yan M."/>
            <person name="Wang P."/>
            <person name="Xu J."/>
            <person name="Bruns T."/>
            <person name="Baldrian P."/>
            <person name="Vilgalys R."/>
            <person name="Dunand C."/>
            <person name="Henrissat B."/>
            <person name="Grigoriev I.V."/>
            <person name="Hibbett D."/>
            <person name="Nagy L.G."/>
            <person name="Martin F.M."/>
        </authorList>
    </citation>
    <scope>NUCLEOTIDE SEQUENCE</scope>
    <source>
        <strain evidence="1">UP504</strain>
    </source>
</reference>
<gene>
    <name evidence="1" type="ORF">BS47DRAFT_1347010</name>
</gene>
<sequence length="171" mass="18752">MTLEPLYAAPVPLHFSAHAFLVYHPSELPCCYGNRLHEKSDEATHFFLFEELKGFLDMAKPTPDVDLLQETDKLGPPVTVLDPFLTPGNGTRRRKCSSETLVARLPWTHRSTGTAFLPGHAVALEDAEFECYCAGFSFIQARLGSSLASLCVGESAQLIGEGSDHDSSRQV</sequence>
<keyword evidence="2" id="KW-1185">Reference proteome</keyword>
<organism evidence="1 2">
    <name type="scientific">Hydnum rufescens UP504</name>
    <dbReference type="NCBI Taxonomy" id="1448309"/>
    <lineage>
        <taxon>Eukaryota</taxon>
        <taxon>Fungi</taxon>
        <taxon>Dikarya</taxon>
        <taxon>Basidiomycota</taxon>
        <taxon>Agaricomycotina</taxon>
        <taxon>Agaricomycetes</taxon>
        <taxon>Cantharellales</taxon>
        <taxon>Hydnaceae</taxon>
        <taxon>Hydnum</taxon>
    </lineage>
</organism>
<evidence type="ECO:0000313" key="1">
    <source>
        <dbReference type="EMBL" id="KAF9511152.1"/>
    </source>
</evidence>
<proteinExistence type="predicted"/>
<comment type="caution">
    <text evidence="1">The sequence shown here is derived from an EMBL/GenBank/DDBJ whole genome shotgun (WGS) entry which is preliminary data.</text>
</comment>
<dbReference type="AlphaFoldDB" id="A0A9P6ASK1"/>
<evidence type="ECO:0000313" key="2">
    <source>
        <dbReference type="Proteomes" id="UP000886523"/>
    </source>
</evidence>
<name>A0A9P6ASK1_9AGAM</name>
<dbReference type="EMBL" id="MU129004">
    <property type="protein sequence ID" value="KAF9511152.1"/>
    <property type="molecule type" value="Genomic_DNA"/>
</dbReference>
<accession>A0A9P6ASK1</accession>